<keyword evidence="5" id="KW-0732">Signal</keyword>
<feature type="transmembrane region" description="Helical" evidence="4">
    <location>
        <begin position="243"/>
        <end position="262"/>
    </location>
</feature>
<keyword evidence="4" id="KW-0472">Membrane</keyword>
<evidence type="ECO:0000256" key="5">
    <source>
        <dbReference type="SAM" id="SignalP"/>
    </source>
</evidence>
<dbReference type="PROSITE" id="PS50222">
    <property type="entry name" value="EF_HAND_2"/>
    <property type="match status" value="3"/>
</dbReference>
<dbReference type="SUPFAM" id="SSF47473">
    <property type="entry name" value="EF-hand"/>
    <property type="match status" value="1"/>
</dbReference>
<dbReference type="EMBL" id="JABTTQ020000009">
    <property type="protein sequence ID" value="KAK6149985.1"/>
    <property type="molecule type" value="Genomic_DNA"/>
</dbReference>
<dbReference type="Pfam" id="PF13499">
    <property type="entry name" value="EF-hand_7"/>
    <property type="match status" value="1"/>
</dbReference>
<keyword evidence="3" id="KW-0406">Ion transport</keyword>
<keyword evidence="8" id="KW-1185">Reference proteome</keyword>
<reference evidence="7 8" key="1">
    <citation type="journal article" date="2021" name="Comput. Struct. Biotechnol. J.">
        <title>De novo genome assembly of the potent medicinal plant Rehmannia glutinosa using nanopore technology.</title>
        <authorList>
            <person name="Ma L."/>
            <person name="Dong C."/>
            <person name="Song C."/>
            <person name="Wang X."/>
            <person name="Zheng X."/>
            <person name="Niu Y."/>
            <person name="Chen S."/>
            <person name="Feng W."/>
        </authorList>
    </citation>
    <scope>NUCLEOTIDE SEQUENCE [LARGE SCALE GENOMIC DNA]</scope>
    <source>
        <strain evidence="7">DH-2019</strain>
    </source>
</reference>
<dbReference type="InterPro" id="IPR018247">
    <property type="entry name" value="EF_Hand_1_Ca_BS"/>
</dbReference>
<sequence>MAANIARFLILLFILITVVESRILSLNSSDDHLISDGIDRVQNQTSSSVVVGAKMGPPIPTTCDHQYGFLPCAENAAGYIFQILVYQGLLIFGEKQIERGSKVLFNIIGAGKFGGIIFRILMVLPSMMLMIVSGVFSSKENAQSQVSLGVGIYAGITVFSLTLQWGTCVIFGRRDLMDKSNDHAEASSSSCLPAKEKLIILKDTGVVIDQETRHTAGIMLLSLIPYIIVQLDDFLSTSSGNRIITLIALIVSSLSLVSYFIYQILNPWIQQRSLDYSKYEMLRTGFLQHIQRQGKLVNEDGKLNAPVIKQLFDQTDKDANKRIAKGELENLVLDIVGTGKVKVDKTFAVSQVMETFDFDDDTCITEEEFMEGCKKWIDETKQSSEHSDSTSTHIFHELFHIFKEKKEDDPQQMDRIMSKILKHAETQLLKSESLITDDGKPNVERIRTLFKQFDSDGDRSISKSELEQLISTVKFGEFQPKYEDVVKQLFRDFDTDKNSTIDEPEFVEGVTKWLNKAVSVANTPDKTRTIDEFDRIVWEQAVYNKWALVTSLSQVLFGIAILTFLGGPLMVSILQLSYAMNFPTFSISFVIVPLAMNARAAIAAIFPASHKSERTASLTFSEIYGGVIMNNIAGLTTLLAIVYAKDLTWDFSAEVLTVLVVCFLELELVTVRILSTEIKMSLFPDEKSERRVYIFISGCVIVRISI</sequence>
<keyword evidence="2" id="KW-0106">Calcium</keyword>
<evidence type="ECO:0000256" key="3">
    <source>
        <dbReference type="ARBA" id="ARBA00023065"/>
    </source>
</evidence>
<feature type="transmembrane region" description="Helical" evidence="4">
    <location>
        <begin position="148"/>
        <end position="171"/>
    </location>
</feature>
<dbReference type="CDD" id="cd00051">
    <property type="entry name" value="EFh"/>
    <property type="match status" value="1"/>
</dbReference>
<keyword evidence="4" id="KW-0812">Transmembrane</keyword>
<feature type="signal peptide" evidence="5">
    <location>
        <begin position="1"/>
        <end position="21"/>
    </location>
</feature>
<dbReference type="Gene3D" id="1.10.238.10">
    <property type="entry name" value="EF-hand"/>
    <property type="match status" value="2"/>
</dbReference>
<dbReference type="PANTHER" id="PTHR31503:SF85">
    <property type="entry name" value="CALCIUM-BINDING EF-HAND FAMILY PROTEIN"/>
    <property type="match status" value="1"/>
</dbReference>
<dbReference type="InterPro" id="IPR002048">
    <property type="entry name" value="EF_hand_dom"/>
</dbReference>
<feature type="domain" description="EF-hand" evidence="6">
    <location>
        <begin position="344"/>
        <end position="379"/>
    </location>
</feature>
<keyword evidence="1" id="KW-0813">Transport</keyword>
<dbReference type="PANTHER" id="PTHR31503">
    <property type="entry name" value="VACUOLAR CALCIUM ION TRANSPORTER"/>
    <property type="match status" value="1"/>
</dbReference>
<dbReference type="SMART" id="SM00054">
    <property type="entry name" value="EFh"/>
    <property type="match status" value="4"/>
</dbReference>
<feature type="transmembrane region" description="Helical" evidence="4">
    <location>
        <begin position="555"/>
        <end position="576"/>
    </location>
</feature>
<feature type="transmembrane region" description="Helical" evidence="4">
    <location>
        <begin position="623"/>
        <end position="643"/>
    </location>
</feature>
<gene>
    <name evidence="7" type="ORF">DH2020_017510</name>
</gene>
<feature type="chain" id="PRO_5045318494" description="EF-hand domain-containing protein" evidence="5">
    <location>
        <begin position="22"/>
        <end position="706"/>
    </location>
</feature>
<organism evidence="7 8">
    <name type="scientific">Rehmannia glutinosa</name>
    <name type="common">Chinese foxglove</name>
    <dbReference type="NCBI Taxonomy" id="99300"/>
    <lineage>
        <taxon>Eukaryota</taxon>
        <taxon>Viridiplantae</taxon>
        <taxon>Streptophyta</taxon>
        <taxon>Embryophyta</taxon>
        <taxon>Tracheophyta</taxon>
        <taxon>Spermatophyta</taxon>
        <taxon>Magnoliopsida</taxon>
        <taxon>eudicotyledons</taxon>
        <taxon>Gunneridae</taxon>
        <taxon>Pentapetalae</taxon>
        <taxon>asterids</taxon>
        <taxon>lamiids</taxon>
        <taxon>Lamiales</taxon>
        <taxon>Orobanchaceae</taxon>
        <taxon>Rehmannieae</taxon>
        <taxon>Rehmannia</taxon>
    </lineage>
</organism>
<dbReference type="InterPro" id="IPR004713">
    <property type="entry name" value="CaH_exchang"/>
</dbReference>
<dbReference type="InterPro" id="IPR011992">
    <property type="entry name" value="EF-hand-dom_pair"/>
</dbReference>
<feature type="transmembrane region" description="Helical" evidence="4">
    <location>
        <begin position="76"/>
        <end position="93"/>
    </location>
</feature>
<keyword evidence="1" id="KW-0050">Antiport</keyword>
<dbReference type="Proteomes" id="UP001318860">
    <property type="component" value="Unassembled WGS sequence"/>
</dbReference>
<evidence type="ECO:0000313" key="7">
    <source>
        <dbReference type="EMBL" id="KAK6149985.1"/>
    </source>
</evidence>
<evidence type="ECO:0000259" key="6">
    <source>
        <dbReference type="PROSITE" id="PS50222"/>
    </source>
</evidence>
<keyword evidence="4" id="KW-1133">Transmembrane helix</keyword>
<name>A0ABR0WVC3_REHGL</name>
<feature type="transmembrane region" description="Helical" evidence="4">
    <location>
        <begin position="582"/>
        <end position="602"/>
    </location>
</feature>
<protein>
    <recommendedName>
        <fullName evidence="6">EF-hand domain-containing protein</fullName>
    </recommendedName>
</protein>
<evidence type="ECO:0000256" key="4">
    <source>
        <dbReference type="SAM" id="Phobius"/>
    </source>
</evidence>
<evidence type="ECO:0000313" key="8">
    <source>
        <dbReference type="Proteomes" id="UP001318860"/>
    </source>
</evidence>
<feature type="domain" description="EF-hand" evidence="6">
    <location>
        <begin position="441"/>
        <end position="476"/>
    </location>
</feature>
<proteinExistence type="predicted"/>
<feature type="domain" description="EF-hand" evidence="6">
    <location>
        <begin position="481"/>
        <end position="516"/>
    </location>
</feature>
<comment type="caution">
    <text evidence="7">The sequence shown here is derived from an EMBL/GenBank/DDBJ whole genome shotgun (WGS) entry which is preliminary data.</text>
</comment>
<accession>A0ABR0WVC3</accession>
<evidence type="ECO:0000256" key="2">
    <source>
        <dbReference type="ARBA" id="ARBA00022837"/>
    </source>
</evidence>
<dbReference type="PROSITE" id="PS00018">
    <property type="entry name" value="EF_HAND_1"/>
    <property type="match status" value="2"/>
</dbReference>
<feature type="transmembrane region" description="Helical" evidence="4">
    <location>
        <begin position="655"/>
        <end position="674"/>
    </location>
</feature>
<evidence type="ECO:0000256" key="1">
    <source>
        <dbReference type="ARBA" id="ARBA00022449"/>
    </source>
</evidence>
<feature type="transmembrane region" description="Helical" evidence="4">
    <location>
        <begin position="113"/>
        <end position="136"/>
    </location>
</feature>